<feature type="signal peptide" evidence="1">
    <location>
        <begin position="1"/>
        <end position="20"/>
    </location>
</feature>
<evidence type="ECO:0000256" key="1">
    <source>
        <dbReference type="SAM" id="SignalP"/>
    </source>
</evidence>
<protein>
    <recommendedName>
        <fullName evidence="4">Lipocalin-like domain-containing protein</fullName>
    </recommendedName>
</protein>
<organism evidence="2 3">
    <name type="scientific">Flavobacterium pallidum</name>
    <dbReference type="NCBI Taxonomy" id="2172098"/>
    <lineage>
        <taxon>Bacteria</taxon>
        <taxon>Pseudomonadati</taxon>
        <taxon>Bacteroidota</taxon>
        <taxon>Flavobacteriia</taxon>
        <taxon>Flavobacteriales</taxon>
        <taxon>Flavobacteriaceae</taxon>
        <taxon>Flavobacterium</taxon>
    </lineage>
</organism>
<dbReference type="OrthoDB" id="1201884at2"/>
<name>A0A2S1SI95_9FLAO</name>
<accession>A0A2S1SI95</accession>
<evidence type="ECO:0008006" key="4">
    <source>
        <dbReference type="Google" id="ProtNLM"/>
    </source>
</evidence>
<dbReference type="AlphaFoldDB" id="A0A2S1SI95"/>
<proteinExistence type="predicted"/>
<reference evidence="2 3" key="1">
    <citation type="submission" date="2018-05" db="EMBL/GenBank/DDBJ databases">
        <title>Genome sequencing of Flavobacterium sp. HYN0049.</title>
        <authorList>
            <person name="Yi H."/>
            <person name="Baek C."/>
        </authorList>
    </citation>
    <scope>NUCLEOTIDE SEQUENCE [LARGE SCALE GENOMIC DNA]</scope>
    <source>
        <strain evidence="2 3">HYN0049</strain>
    </source>
</reference>
<dbReference type="RefSeq" id="WP_108903911.1">
    <property type="nucleotide sequence ID" value="NZ_CP029187.1"/>
</dbReference>
<evidence type="ECO:0000313" key="3">
    <source>
        <dbReference type="Proteomes" id="UP000244937"/>
    </source>
</evidence>
<gene>
    <name evidence="2" type="ORF">HYN49_09610</name>
</gene>
<keyword evidence="3" id="KW-1185">Reference proteome</keyword>
<dbReference type="Proteomes" id="UP000244937">
    <property type="component" value="Chromosome"/>
</dbReference>
<feature type="chain" id="PRO_5015745507" description="Lipocalin-like domain-containing protein" evidence="1">
    <location>
        <begin position="21"/>
        <end position="140"/>
    </location>
</feature>
<dbReference type="EMBL" id="CP029187">
    <property type="protein sequence ID" value="AWI26133.1"/>
    <property type="molecule type" value="Genomic_DNA"/>
</dbReference>
<keyword evidence="1" id="KW-0732">Signal</keyword>
<sequence>MKTLKFITLLFIAVSLWSCNDTEGAPSDGSEEVLLGTWKMTKAYGGISGTVYNIPQGEIVWTFNIQANTLTVVNNHNPDGFDGSLASGTYTYQIVDAVGESPCRKTLVIDGSDFGCFSRTDTGLTISQVHTDGLMLDFVE</sequence>
<evidence type="ECO:0000313" key="2">
    <source>
        <dbReference type="EMBL" id="AWI26133.1"/>
    </source>
</evidence>
<dbReference type="KEGG" id="fpal:HYN49_09610"/>